<name>A0A3B0MXG3_9RHOB</name>
<dbReference type="InterPro" id="IPR019756">
    <property type="entry name" value="Pept_S26A_signal_pept_1_Ser-AS"/>
</dbReference>
<dbReference type="InterPro" id="IPR036286">
    <property type="entry name" value="LexA/Signal_pep-like_sf"/>
</dbReference>
<dbReference type="InterPro" id="IPR001387">
    <property type="entry name" value="Cro/C1-type_HTH"/>
</dbReference>
<proteinExistence type="predicted"/>
<dbReference type="GO" id="GO:0016020">
    <property type="term" value="C:membrane"/>
    <property type="evidence" value="ECO:0007669"/>
    <property type="project" value="InterPro"/>
</dbReference>
<organism evidence="7 8">
    <name type="scientific">Roseinatronobacter ekhonensis</name>
    <dbReference type="NCBI Taxonomy" id="254356"/>
    <lineage>
        <taxon>Bacteria</taxon>
        <taxon>Pseudomonadati</taxon>
        <taxon>Pseudomonadota</taxon>
        <taxon>Alphaproteobacteria</taxon>
        <taxon>Rhodobacterales</taxon>
        <taxon>Paracoccaceae</taxon>
        <taxon>Roseinatronobacter</taxon>
    </lineage>
</organism>
<evidence type="ECO:0000256" key="2">
    <source>
        <dbReference type="ARBA" id="ARBA00022801"/>
    </source>
</evidence>
<evidence type="ECO:0000256" key="4">
    <source>
        <dbReference type="ARBA" id="ARBA00023125"/>
    </source>
</evidence>
<evidence type="ECO:0000256" key="3">
    <source>
        <dbReference type="ARBA" id="ARBA00023015"/>
    </source>
</evidence>
<dbReference type="AlphaFoldDB" id="A0A3B0MXG3"/>
<evidence type="ECO:0000313" key="8">
    <source>
        <dbReference type="Proteomes" id="UP000272908"/>
    </source>
</evidence>
<evidence type="ECO:0000256" key="5">
    <source>
        <dbReference type="ARBA" id="ARBA00023163"/>
    </source>
</evidence>
<gene>
    <name evidence="7" type="ORF">ROE7235_03184</name>
</gene>
<dbReference type="Gene3D" id="1.10.260.40">
    <property type="entry name" value="lambda repressor-like DNA-binding domains"/>
    <property type="match status" value="1"/>
</dbReference>
<keyword evidence="1" id="KW-0645">Protease</keyword>
<feature type="domain" description="HTH cro/C1-type" evidence="6">
    <location>
        <begin position="39"/>
        <end position="94"/>
    </location>
</feature>
<sequence>MFILCSNPLTQSDQSYFILLYPQPLGENMTAHHTLADRLRARADQLGLSPAHVAEMAGVNRSFVYDILRGRSTRPGIEKLREVAAVLKVDRDWLIHGIGDVDGTPPFIDNPDEAFVAIAHASPRPSMGGGAVVVEDRDTPGRAYHFRRSWIKHSLKANPAQLRIMHVDGDSMAPTLLSGDAVLVDMTRKTPNPPGIFVLDDGMGLVAKRLEHLPGSEPPAVRVISDNPLYSPYERTVDEINIVGRIRWFAREI</sequence>
<dbReference type="SMART" id="SM00530">
    <property type="entry name" value="HTH_XRE"/>
    <property type="match status" value="1"/>
</dbReference>
<keyword evidence="5" id="KW-0804">Transcription</keyword>
<evidence type="ECO:0000259" key="6">
    <source>
        <dbReference type="PROSITE" id="PS50943"/>
    </source>
</evidence>
<dbReference type="SUPFAM" id="SSF47413">
    <property type="entry name" value="lambda repressor-like DNA-binding domains"/>
    <property type="match status" value="1"/>
</dbReference>
<dbReference type="GO" id="GO:0006508">
    <property type="term" value="P:proteolysis"/>
    <property type="evidence" value="ECO:0007669"/>
    <property type="project" value="UniProtKB-KW"/>
</dbReference>
<dbReference type="PANTHER" id="PTHR40661">
    <property type="match status" value="1"/>
</dbReference>
<protein>
    <recommendedName>
        <fullName evidence="6">HTH cro/C1-type domain-containing protein</fullName>
    </recommendedName>
</protein>
<keyword evidence="8" id="KW-1185">Reference proteome</keyword>
<dbReference type="PROSITE" id="PS00501">
    <property type="entry name" value="SPASE_I_1"/>
    <property type="match status" value="1"/>
</dbReference>
<reference evidence="8" key="1">
    <citation type="submission" date="2018-08" db="EMBL/GenBank/DDBJ databases">
        <authorList>
            <person name="Rodrigo-Torres L."/>
            <person name="Arahal R. D."/>
            <person name="Lucena T."/>
        </authorList>
    </citation>
    <scope>NUCLEOTIDE SEQUENCE [LARGE SCALE GENOMIC DNA]</scope>
    <source>
        <strain evidence="8">CECT 7235</strain>
    </source>
</reference>
<evidence type="ECO:0000313" key="7">
    <source>
        <dbReference type="EMBL" id="SUZ33414.1"/>
    </source>
</evidence>
<dbReference type="Proteomes" id="UP000272908">
    <property type="component" value="Unassembled WGS sequence"/>
</dbReference>
<dbReference type="SUPFAM" id="SSF51306">
    <property type="entry name" value="LexA/Signal peptidase"/>
    <property type="match status" value="1"/>
</dbReference>
<keyword evidence="2" id="KW-0378">Hydrolase</keyword>
<dbReference type="InterPro" id="IPR015927">
    <property type="entry name" value="Peptidase_S24_S26A/B/C"/>
</dbReference>
<dbReference type="GO" id="GO:0003677">
    <property type="term" value="F:DNA binding"/>
    <property type="evidence" value="ECO:0007669"/>
    <property type="project" value="UniProtKB-KW"/>
</dbReference>
<evidence type="ECO:0000256" key="1">
    <source>
        <dbReference type="ARBA" id="ARBA00022670"/>
    </source>
</evidence>
<dbReference type="InterPro" id="IPR039418">
    <property type="entry name" value="LexA-like"/>
</dbReference>
<accession>A0A3B0MXG3</accession>
<keyword evidence="4" id="KW-0238">DNA-binding</keyword>
<keyword evidence="3" id="KW-0805">Transcription regulation</keyword>
<dbReference type="PANTHER" id="PTHR40661:SF3">
    <property type="entry name" value="FELS-1 PROPHAGE TRANSCRIPTIONAL REGULATOR"/>
    <property type="match status" value="1"/>
</dbReference>
<dbReference type="Pfam" id="PF01381">
    <property type="entry name" value="HTH_3"/>
    <property type="match status" value="1"/>
</dbReference>
<dbReference type="CDD" id="cd00093">
    <property type="entry name" value="HTH_XRE"/>
    <property type="match status" value="1"/>
</dbReference>
<dbReference type="InterPro" id="IPR010982">
    <property type="entry name" value="Lambda_DNA-bd_dom_sf"/>
</dbReference>
<dbReference type="Pfam" id="PF00717">
    <property type="entry name" value="Peptidase_S24"/>
    <property type="match status" value="1"/>
</dbReference>
<dbReference type="Gene3D" id="2.10.109.10">
    <property type="entry name" value="Umud Fragment, subunit A"/>
    <property type="match status" value="1"/>
</dbReference>
<dbReference type="EMBL" id="UIHC01000049">
    <property type="protein sequence ID" value="SUZ33414.1"/>
    <property type="molecule type" value="Genomic_DNA"/>
</dbReference>
<dbReference type="CDD" id="cd06529">
    <property type="entry name" value="S24_LexA-like"/>
    <property type="match status" value="1"/>
</dbReference>
<dbReference type="GO" id="GO:0004252">
    <property type="term" value="F:serine-type endopeptidase activity"/>
    <property type="evidence" value="ECO:0007669"/>
    <property type="project" value="InterPro"/>
</dbReference>
<dbReference type="PROSITE" id="PS50943">
    <property type="entry name" value="HTH_CROC1"/>
    <property type="match status" value="1"/>
</dbReference>